<keyword evidence="2" id="KW-0732">Signal</keyword>
<gene>
    <name evidence="3" type="ORF">ColSpa_12770</name>
</gene>
<feature type="compositionally biased region" description="Acidic residues" evidence="1">
    <location>
        <begin position="163"/>
        <end position="189"/>
    </location>
</feature>
<accession>A0AA37ULC5</accession>
<feature type="signal peptide" evidence="2">
    <location>
        <begin position="1"/>
        <end position="22"/>
    </location>
</feature>
<proteinExistence type="predicted"/>
<evidence type="ECO:0000313" key="4">
    <source>
        <dbReference type="Proteomes" id="UP001055115"/>
    </source>
</evidence>
<name>A0AA37ULC5_9PEZI</name>
<evidence type="ECO:0008006" key="5">
    <source>
        <dbReference type="Google" id="ProtNLM"/>
    </source>
</evidence>
<dbReference type="AlphaFoldDB" id="A0AA37ULC5"/>
<reference evidence="3 4" key="1">
    <citation type="submission" date="2022-03" db="EMBL/GenBank/DDBJ databases">
        <title>Genome data of Colletotrichum spp.</title>
        <authorList>
            <person name="Utami Y.D."/>
            <person name="Hiruma K."/>
        </authorList>
    </citation>
    <scope>NUCLEOTIDE SEQUENCE [LARGE SCALE GENOMIC DNA]</scope>
    <source>
        <strain evidence="3 4">MAFF 239500</strain>
    </source>
</reference>
<feature type="chain" id="PRO_5041246807" description="Secreted protein" evidence="2">
    <location>
        <begin position="23"/>
        <end position="201"/>
    </location>
</feature>
<dbReference type="RefSeq" id="XP_049134939.1">
    <property type="nucleotide sequence ID" value="XM_049278982.1"/>
</dbReference>
<sequence>MRLLSLASLAIVLSLLTLGAQAGKKKLPNAWLVHRVSMWGWTRWPKNETRSLQLYTLPTCIQRCITPENAIIEIHGQKADVRTVNRRLFCDPRLNLMNVYFIHTIGPCTFESCRYEHALEALRGHYYKWLRVLCTPPNLPPFPKGVPKSMIDPTSNYTEGFVEGDMDGDAEWDVDEEAEENADEFDTTDGSEATNNATTNV</sequence>
<feature type="region of interest" description="Disordered" evidence="1">
    <location>
        <begin position="163"/>
        <end position="201"/>
    </location>
</feature>
<evidence type="ECO:0000256" key="1">
    <source>
        <dbReference type="SAM" id="MobiDB-lite"/>
    </source>
</evidence>
<keyword evidence="4" id="KW-1185">Reference proteome</keyword>
<feature type="compositionally biased region" description="Polar residues" evidence="1">
    <location>
        <begin position="190"/>
        <end position="201"/>
    </location>
</feature>
<comment type="caution">
    <text evidence="3">The sequence shown here is derived from an EMBL/GenBank/DDBJ whole genome shotgun (WGS) entry which is preliminary data.</text>
</comment>
<dbReference type="GeneID" id="73333572"/>
<protein>
    <recommendedName>
        <fullName evidence="5">Secreted protein</fullName>
    </recommendedName>
</protein>
<dbReference type="Proteomes" id="UP001055115">
    <property type="component" value="Unassembled WGS sequence"/>
</dbReference>
<dbReference type="EMBL" id="BQXU01000072">
    <property type="protein sequence ID" value="GKT52589.1"/>
    <property type="molecule type" value="Genomic_DNA"/>
</dbReference>
<evidence type="ECO:0000313" key="3">
    <source>
        <dbReference type="EMBL" id="GKT52589.1"/>
    </source>
</evidence>
<organism evidence="3 4">
    <name type="scientific">Colletotrichum spaethianum</name>
    <dbReference type="NCBI Taxonomy" id="700344"/>
    <lineage>
        <taxon>Eukaryota</taxon>
        <taxon>Fungi</taxon>
        <taxon>Dikarya</taxon>
        <taxon>Ascomycota</taxon>
        <taxon>Pezizomycotina</taxon>
        <taxon>Sordariomycetes</taxon>
        <taxon>Hypocreomycetidae</taxon>
        <taxon>Glomerellales</taxon>
        <taxon>Glomerellaceae</taxon>
        <taxon>Colletotrichum</taxon>
        <taxon>Colletotrichum spaethianum species complex</taxon>
    </lineage>
</organism>
<evidence type="ECO:0000256" key="2">
    <source>
        <dbReference type="SAM" id="SignalP"/>
    </source>
</evidence>